<dbReference type="InterPro" id="IPR038352">
    <property type="entry name" value="Imelysin_sf"/>
</dbReference>
<reference evidence="6" key="1">
    <citation type="journal article" date="2021" name="PeerJ">
        <title>Extensive microbial diversity within the chicken gut microbiome revealed by metagenomics and culture.</title>
        <authorList>
            <person name="Gilroy R."/>
            <person name="Ravi A."/>
            <person name="Getino M."/>
            <person name="Pursley I."/>
            <person name="Horton D.L."/>
            <person name="Alikhan N.F."/>
            <person name="Baker D."/>
            <person name="Gharbi K."/>
            <person name="Hall N."/>
            <person name="Watson M."/>
            <person name="Adriaenssens E.M."/>
            <person name="Foster-Nyarko E."/>
            <person name="Jarju S."/>
            <person name="Secka A."/>
            <person name="Antonio M."/>
            <person name="Oren A."/>
            <person name="Chaudhuri R.R."/>
            <person name="La Ragione R."/>
            <person name="Hildebrand F."/>
            <person name="Pallen M.J."/>
        </authorList>
    </citation>
    <scope>NUCLEOTIDE SEQUENCE</scope>
    <source>
        <strain evidence="6">ChiHecec2B26-12326</strain>
    </source>
</reference>
<dbReference type="CDD" id="cd14661">
    <property type="entry name" value="Imelysin_like_PIBO"/>
    <property type="match status" value="1"/>
</dbReference>
<protein>
    <submittedName>
        <fullName evidence="6">Peptidase M75</fullName>
    </submittedName>
</protein>
<reference evidence="6" key="2">
    <citation type="submission" date="2021-04" db="EMBL/GenBank/DDBJ databases">
        <authorList>
            <person name="Gilroy R."/>
        </authorList>
    </citation>
    <scope>NUCLEOTIDE SEQUENCE</scope>
    <source>
        <strain evidence="6">ChiHecec2B26-12326</strain>
    </source>
</reference>
<organism evidence="6 7">
    <name type="scientific">Candidatus Parabacteroides intestinigallinarum</name>
    <dbReference type="NCBI Taxonomy" id="2838722"/>
    <lineage>
        <taxon>Bacteria</taxon>
        <taxon>Pseudomonadati</taxon>
        <taxon>Bacteroidota</taxon>
        <taxon>Bacteroidia</taxon>
        <taxon>Bacteroidales</taxon>
        <taxon>Tannerellaceae</taxon>
        <taxon>Parabacteroides</taxon>
    </lineage>
</organism>
<feature type="domain" description="Imelysin-like" evidence="5">
    <location>
        <begin position="55"/>
        <end position="262"/>
    </location>
</feature>
<sequence length="427" mass="47725">MKKKDFFYSTALAVCMAFSMSACSEDDPEPNPNPNPNPGDDDEPTEVVDAYDLDYTADNAAAWGNYMYHTALLLDQDASNLYKYWTEDYKGQGPYATMFKDQTGGDYPSPLACIEEMIEGGMWNIANEVGTAKIKDPYDLYVGGNQTEGLYAVESWFSWHSRDDYTNNIFSIRNTYYGRIDDNDVAKIDGNLDAYASYADFDDEGDIAEHSLSKLVASVNPELDEAIKTQIFEAAKAIQAIPQPFRNNIDSEEAVAAMTACITLANTLDNDLLSFANNTLNDPSYAEALDAIAEQFVDAVVLPTYEELQAQNHALLEAVNTFRENPSDDNFVNCCNAWITAREPWEKSESFLIGPVNIEGLDPNMDSWPLDVDAIVNLLNSQNWDEMEWSGDFNEDSETIGAAQNVRGYHTLEYLLFKNGQPRTVNQ</sequence>
<keyword evidence="2 4" id="KW-0732">Signal</keyword>
<evidence type="ECO:0000256" key="4">
    <source>
        <dbReference type="SAM" id="SignalP"/>
    </source>
</evidence>
<feature type="domain" description="Imelysin-like" evidence="5">
    <location>
        <begin position="302"/>
        <end position="420"/>
    </location>
</feature>
<dbReference type="PROSITE" id="PS51257">
    <property type="entry name" value="PROKAR_LIPOPROTEIN"/>
    <property type="match status" value="1"/>
</dbReference>
<dbReference type="Gene3D" id="1.20.1420.20">
    <property type="entry name" value="M75 peptidase, HXXE motif"/>
    <property type="match status" value="2"/>
</dbReference>
<evidence type="ECO:0000256" key="3">
    <source>
        <dbReference type="SAM" id="MobiDB-lite"/>
    </source>
</evidence>
<comment type="subcellular location">
    <subcellularLocation>
        <location evidence="1">Cell envelope</location>
    </subcellularLocation>
</comment>
<dbReference type="InterPro" id="IPR018976">
    <property type="entry name" value="Imelysin-like"/>
</dbReference>
<feature type="signal peptide" evidence="4">
    <location>
        <begin position="1"/>
        <end position="24"/>
    </location>
</feature>
<name>A0A9D1XRT3_9BACT</name>
<feature type="chain" id="PRO_5038735239" evidence="4">
    <location>
        <begin position="25"/>
        <end position="427"/>
    </location>
</feature>
<accession>A0A9D1XRT3</accession>
<evidence type="ECO:0000313" key="7">
    <source>
        <dbReference type="Proteomes" id="UP000823847"/>
    </source>
</evidence>
<evidence type="ECO:0000313" key="6">
    <source>
        <dbReference type="EMBL" id="HIX86572.1"/>
    </source>
</evidence>
<dbReference type="Proteomes" id="UP000823847">
    <property type="component" value="Unassembled WGS sequence"/>
</dbReference>
<evidence type="ECO:0000256" key="2">
    <source>
        <dbReference type="ARBA" id="ARBA00022729"/>
    </source>
</evidence>
<proteinExistence type="predicted"/>
<dbReference type="AlphaFoldDB" id="A0A9D1XRT3"/>
<gene>
    <name evidence="6" type="ORF">H9848_08210</name>
</gene>
<feature type="region of interest" description="Disordered" evidence="3">
    <location>
        <begin position="24"/>
        <end position="46"/>
    </location>
</feature>
<dbReference type="GO" id="GO:0030313">
    <property type="term" value="C:cell envelope"/>
    <property type="evidence" value="ECO:0007669"/>
    <property type="project" value="UniProtKB-SubCell"/>
</dbReference>
<comment type="caution">
    <text evidence="6">The sequence shown here is derived from an EMBL/GenBank/DDBJ whole genome shotgun (WGS) entry which is preliminary data.</text>
</comment>
<dbReference type="Pfam" id="PF09375">
    <property type="entry name" value="Peptidase_M75"/>
    <property type="match status" value="2"/>
</dbReference>
<dbReference type="EMBL" id="DXEN01000063">
    <property type="protein sequence ID" value="HIX86572.1"/>
    <property type="molecule type" value="Genomic_DNA"/>
</dbReference>
<evidence type="ECO:0000259" key="5">
    <source>
        <dbReference type="Pfam" id="PF09375"/>
    </source>
</evidence>
<evidence type="ECO:0000256" key="1">
    <source>
        <dbReference type="ARBA" id="ARBA00004196"/>
    </source>
</evidence>